<dbReference type="EMBL" id="JBHUCO010000017">
    <property type="protein sequence ID" value="MFD1519410.1"/>
    <property type="molecule type" value="Genomic_DNA"/>
</dbReference>
<evidence type="ECO:0000313" key="3">
    <source>
        <dbReference type="Proteomes" id="UP001597114"/>
    </source>
</evidence>
<feature type="domain" description="DUF559" evidence="1">
    <location>
        <begin position="187"/>
        <end position="250"/>
    </location>
</feature>
<keyword evidence="3" id="KW-1185">Reference proteome</keyword>
<dbReference type="InterPro" id="IPR007569">
    <property type="entry name" value="DUF559"/>
</dbReference>
<protein>
    <submittedName>
        <fullName evidence="2">DUF559 domain-containing protein</fullName>
    </submittedName>
</protein>
<dbReference type="SUPFAM" id="SSF52980">
    <property type="entry name" value="Restriction endonuclease-like"/>
    <property type="match status" value="1"/>
</dbReference>
<reference evidence="3" key="1">
    <citation type="journal article" date="2019" name="Int. J. Syst. Evol. Microbiol.">
        <title>The Global Catalogue of Microorganisms (GCM) 10K type strain sequencing project: providing services to taxonomists for standard genome sequencing and annotation.</title>
        <authorList>
            <consortium name="The Broad Institute Genomics Platform"/>
            <consortium name="The Broad Institute Genome Sequencing Center for Infectious Disease"/>
            <person name="Wu L."/>
            <person name="Ma J."/>
        </authorList>
    </citation>
    <scope>NUCLEOTIDE SEQUENCE [LARGE SCALE GENOMIC DNA]</scope>
    <source>
        <strain evidence="3">CCM 7043</strain>
    </source>
</reference>
<dbReference type="Proteomes" id="UP001597114">
    <property type="component" value="Unassembled WGS sequence"/>
</dbReference>
<dbReference type="Pfam" id="PF04480">
    <property type="entry name" value="DUF559"/>
    <property type="match status" value="1"/>
</dbReference>
<sequence length="264" mass="28443">MSRRLYPGIHIAEGVALDLQTWSRAAHELVAPCGVLAGYSAAELHGASCAPEGAPAEVLLLDGYRRRAGPMLVVHRDTVGAQEITCIDGLRLTTAERTAADLARWAPTLTEAVVAVDALCHACGLDPAVIIRAVPPGARGAARLPRVVALADPLAESPMESRIRLAILLAGLPAPVSQHPVEVAGRRFLLDLAYPEVQLGIEYNGAEHLRPDRALRDLEREQLLVRAGWRILRFRAVTALHHPRTIATRVRAALLHDQRALGHG</sequence>
<name>A0ABW4EZH1_9PSEU</name>
<gene>
    <name evidence="2" type="ORF">ACFSJD_18100</name>
</gene>
<evidence type="ECO:0000259" key="1">
    <source>
        <dbReference type="Pfam" id="PF04480"/>
    </source>
</evidence>
<dbReference type="InterPro" id="IPR011335">
    <property type="entry name" value="Restrct_endonuc-II-like"/>
</dbReference>
<organism evidence="2 3">
    <name type="scientific">Pseudonocardia yunnanensis</name>
    <dbReference type="NCBI Taxonomy" id="58107"/>
    <lineage>
        <taxon>Bacteria</taxon>
        <taxon>Bacillati</taxon>
        <taxon>Actinomycetota</taxon>
        <taxon>Actinomycetes</taxon>
        <taxon>Pseudonocardiales</taxon>
        <taxon>Pseudonocardiaceae</taxon>
        <taxon>Pseudonocardia</taxon>
    </lineage>
</organism>
<proteinExistence type="predicted"/>
<dbReference type="RefSeq" id="WP_344728492.1">
    <property type="nucleotide sequence ID" value="NZ_BAAAUS010000052.1"/>
</dbReference>
<accession>A0ABW4EZH1</accession>
<comment type="caution">
    <text evidence="2">The sequence shown here is derived from an EMBL/GenBank/DDBJ whole genome shotgun (WGS) entry which is preliminary data.</text>
</comment>
<evidence type="ECO:0000313" key="2">
    <source>
        <dbReference type="EMBL" id="MFD1519410.1"/>
    </source>
</evidence>
<dbReference type="Gene3D" id="3.40.960.10">
    <property type="entry name" value="VSR Endonuclease"/>
    <property type="match status" value="1"/>
</dbReference>